<evidence type="ECO:0000256" key="6">
    <source>
        <dbReference type="ARBA" id="ARBA00022556"/>
    </source>
</evidence>
<comment type="similarity">
    <text evidence="2 11">Belongs to the LpxB family.</text>
</comment>
<dbReference type="GO" id="GO:0009245">
    <property type="term" value="P:lipid A biosynthetic process"/>
    <property type="evidence" value="ECO:0007669"/>
    <property type="project" value="UniProtKB-UniRule"/>
</dbReference>
<evidence type="ECO:0000256" key="1">
    <source>
        <dbReference type="ARBA" id="ARBA00002056"/>
    </source>
</evidence>
<dbReference type="PATRIC" id="fig|29422.6.peg.2707"/>
<comment type="caution">
    <text evidence="12">The sequence shown here is derived from an EMBL/GenBank/DDBJ whole genome shotgun (WGS) entry which is preliminary data.</text>
</comment>
<accession>A0A0W0S435</accession>
<keyword evidence="7 11" id="KW-0328">Glycosyltransferase</keyword>
<evidence type="ECO:0000256" key="3">
    <source>
        <dbReference type="ARBA" id="ARBA00012687"/>
    </source>
</evidence>
<dbReference type="STRING" id="29422.Lbru_2544"/>
<evidence type="ECO:0000256" key="7">
    <source>
        <dbReference type="ARBA" id="ARBA00022676"/>
    </source>
</evidence>
<evidence type="ECO:0000313" key="12">
    <source>
        <dbReference type="EMBL" id="KTC78252.1"/>
    </source>
</evidence>
<dbReference type="Proteomes" id="UP000054742">
    <property type="component" value="Unassembled WGS sequence"/>
</dbReference>
<dbReference type="EMBL" id="LNXV01000033">
    <property type="protein sequence ID" value="KTC78252.1"/>
    <property type="molecule type" value="Genomic_DNA"/>
</dbReference>
<keyword evidence="8 11" id="KW-0808">Transferase</keyword>
<dbReference type="PANTHER" id="PTHR30372">
    <property type="entry name" value="LIPID-A-DISACCHARIDE SYNTHASE"/>
    <property type="match status" value="1"/>
</dbReference>
<evidence type="ECO:0000256" key="5">
    <source>
        <dbReference type="ARBA" id="ARBA00022516"/>
    </source>
</evidence>
<evidence type="ECO:0000256" key="4">
    <source>
        <dbReference type="ARBA" id="ARBA00020902"/>
    </source>
</evidence>
<comment type="catalytic activity">
    <reaction evidence="10 11">
        <text>a lipid X + a UDP-2-N,3-O-bis[(3R)-3-hydroxyacyl]-alpha-D-glucosamine = a lipid A disaccharide + UDP + H(+)</text>
        <dbReference type="Rhea" id="RHEA:67828"/>
        <dbReference type="ChEBI" id="CHEBI:15378"/>
        <dbReference type="ChEBI" id="CHEBI:58223"/>
        <dbReference type="ChEBI" id="CHEBI:137748"/>
        <dbReference type="ChEBI" id="CHEBI:176338"/>
        <dbReference type="ChEBI" id="CHEBI:176343"/>
        <dbReference type="EC" id="2.4.1.182"/>
    </reaction>
</comment>
<dbReference type="EC" id="2.4.1.182" evidence="3 11"/>
<evidence type="ECO:0000313" key="13">
    <source>
        <dbReference type="Proteomes" id="UP000054742"/>
    </source>
</evidence>
<comment type="function">
    <text evidence="1 11">Condensation of UDP-2,3-diacylglucosamine and 2,3-diacylglucosamine-1-phosphate to form lipid A disaccharide, a precursor of lipid A, a phosphorylated glycolipid that anchors the lipopolysaccharide to the outer membrane of the cell.</text>
</comment>
<dbReference type="UniPathway" id="UPA00973"/>
<organism evidence="12 13">
    <name type="scientific">Legionella brunensis</name>
    <dbReference type="NCBI Taxonomy" id="29422"/>
    <lineage>
        <taxon>Bacteria</taxon>
        <taxon>Pseudomonadati</taxon>
        <taxon>Pseudomonadota</taxon>
        <taxon>Gammaproteobacteria</taxon>
        <taxon>Legionellales</taxon>
        <taxon>Legionellaceae</taxon>
        <taxon>Legionella</taxon>
    </lineage>
</organism>
<dbReference type="InterPro" id="IPR003835">
    <property type="entry name" value="Glyco_trans_19"/>
</dbReference>
<evidence type="ECO:0000256" key="11">
    <source>
        <dbReference type="HAMAP-Rule" id="MF_00392"/>
    </source>
</evidence>
<dbReference type="SUPFAM" id="SSF53756">
    <property type="entry name" value="UDP-Glycosyltransferase/glycogen phosphorylase"/>
    <property type="match status" value="1"/>
</dbReference>
<dbReference type="HAMAP" id="MF_00392">
    <property type="entry name" value="LpxB"/>
    <property type="match status" value="1"/>
</dbReference>
<evidence type="ECO:0000256" key="10">
    <source>
        <dbReference type="ARBA" id="ARBA00048975"/>
    </source>
</evidence>
<keyword evidence="13" id="KW-1185">Reference proteome</keyword>
<keyword evidence="6 11" id="KW-0441">Lipid A biosynthesis</keyword>
<evidence type="ECO:0000256" key="9">
    <source>
        <dbReference type="ARBA" id="ARBA00023098"/>
    </source>
</evidence>
<dbReference type="OrthoDB" id="9801642at2"/>
<dbReference type="GO" id="GO:0008915">
    <property type="term" value="F:lipid-A-disaccharide synthase activity"/>
    <property type="evidence" value="ECO:0007669"/>
    <property type="project" value="UniProtKB-UniRule"/>
</dbReference>
<dbReference type="NCBIfam" id="TIGR00215">
    <property type="entry name" value="lpxB"/>
    <property type="match status" value="1"/>
</dbReference>
<reference evidence="12 13" key="1">
    <citation type="submission" date="2015-11" db="EMBL/GenBank/DDBJ databases">
        <title>Genomic analysis of 38 Legionella species identifies large and diverse effector repertoires.</title>
        <authorList>
            <person name="Burstein D."/>
            <person name="Amaro F."/>
            <person name="Zusman T."/>
            <person name="Lifshitz Z."/>
            <person name="Cohen O."/>
            <person name="Gilbert J.A."/>
            <person name="Pupko T."/>
            <person name="Shuman H.A."/>
            <person name="Segal G."/>
        </authorList>
    </citation>
    <scope>NUCLEOTIDE SEQUENCE [LARGE SCALE GENOMIC DNA]</scope>
    <source>
        <strain evidence="12 13">ATCC 43878</strain>
    </source>
</reference>
<sequence>MLPTKRIVIIAGEESGDLHAANLARQLMAWNCNLQLSGIGGRHMEAAGVHLVSDLARFGVTGLTEVIRHLKVIKKAFHTIKQHLKNTKPDLLILVDYPGFNLRLAKFAKQELGIRILYYISPQIWAWKANRIETIRANIDRMAVILPFEKELYQNAGVPVSFVGHPLVEKVQPCNNMEEARFTLSIPTDKRIIAMLPGSRNNEIEKHMPVLAKTAQMLSQKYDDLHFVIPIASSLNPEIIKTYFKKNTLKVSFILGRATEVIACSDCVVVASGTASLECALLEKPMCIIYKGSLLSYIAATKVIKVKYLGLCNLLKNEMVVPELLQYDCNAKELSRMLIELLTDNEFTQRMTTRLKQLKLSLSTHEADCNLSELVQQELNLV</sequence>
<name>A0A0W0S435_9GAMM</name>
<keyword evidence="9 11" id="KW-0443">Lipid metabolism</keyword>
<evidence type="ECO:0000256" key="2">
    <source>
        <dbReference type="ARBA" id="ARBA00007868"/>
    </source>
</evidence>
<dbReference type="AlphaFoldDB" id="A0A0W0S435"/>
<protein>
    <recommendedName>
        <fullName evidence="4 11">Lipid-A-disaccharide synthase</fullName>
        <ecNumber evidence="3 11">2.4.1.182</ecNumber>
    </recommendedName>
</protein>
<dbReference type="PANTHER" id="PTHR30372:SF4">
    <property type="entry name" value="LIPID-A-DISACCHARIDE SYNTHASE, MITOCHONDRIAL-RELATED"/>
    <property type="match status" value="1"/>
</dbReference>
<dbReference type="GO" id="GO:0005543">
    <property type="term" value="F:phospholipid binding"/>
    <property type="evidence" value="ECO:0007669"/>
    <property type="project" value="TreeGrafter"/>
</dbReference>
<proteinExistence type="inferred from homology"/>
<gene>
    <name evidence="11 12" type="primary">lpxB</name>
    <name evidence="12" type="ORF">Lbru_2544</name>
</gene>
<keyword evidence="5 11" id="KW-0444">Lipid biosynthesis</keyword>
<evidence type="ECO:0000256" key="8">
    <source>
        <dbReference type="ARBA" id="ARBA00022679"/>
    </source>
</evidence>
<dbReference type="RefSeq" id="WP_058442516.1">
    <property type="nucleotide sequence ID" value="NZ_CAAAHU010000004.1"/>
</dbReference>
<dbReference type="Pfam" id="PF02684">
    <property type="entry name" value="LpxB"/>
    <property type="match status" value="1"/>
</dbReference>
<dbReference type="GO" id="GO:0016020">
    <property type="term" value="C:membrane"/>
    <property type="evidence" value="ECO:0007669"/>
    <property type="project" value="GOC"/>
</dbReference>
<comment type="pathway">
    <text evidence="11">Bacterial outer membrane biogenesis; LPS lipid A biosynthesis.</text>
</comment>